<dbReference type="AlphaFoldDB" id="A0A495W4F6"/>
<protein>
    <recommendedName>
        <fullName evidence="4">DUF5709 domain-containing protein</fullName>
    </recommendedName>
</protein>
<organism evidence="2 3">
    <name type="scientific">Saccharothrix australiensis</name>
    <dbReference type="NCBI Taxonomy" id="2072"/>
    <lineage>
        <taxon>Bacteria</taxon>
        <taxon>Bacillati</taxon>
        <taxon>Actinomycetota</taxon>
        <taxon>Actinomycetes</taxon>
        <taxon>Pseudonocardiales</taxon>
        <taxon>Pseudonocardiaceae</taxon>
        <taxon>Saccharothrix</taxon>
    </lineage>
</organism>
<dbReference type="RefSeq" id="WP_425470596.1">
    <property type="nucleotide sequence ID" value="NZ_RBXO01000001.1"/>
</dbReference>
<dbReference type="Proteomes" id="UP000282084">
    <property type="component" value="Unassembled WGS sequence"/>
</dbReference>
<evidence type="ECO:0000313" key="2">
    <source>
        <dbReference type="EMBL" id="RKT56556.1"/>
    </source>
</evidence>
<evidence type="ECO:0008006" key="4">
    <source>
        <dbReference type="Google" id="ProtNLM"/>
    </source>
</evidence>
<gene>
    <name evidence="2" type="ORF">C8E97_5255</name>
</gene>
<name>A0A495W4F6_9PSEU</name>
<sequence length="86" mass="9669">MTAAGTPDPDTTEPGLTDPETTDPDERPLDEIEQLDEDELNRDPLEEGMDPPERWSAADRRPTPRELREGETLDERLAQEEPDAQG</sequence>
<feature type="region of interest" description="Disordered" evidence="1">
    <location>
        <begin position="1"/>
        <end position="86"/>
    </location>
</feature>
<accession>A0A495W4F6</accession>
<reference evidence="2 3" key="1">
    <citation type="submission" date="2018-10" db="EMBL/GenBank/DDBJ databases">
        <title>Sequencing the genomes of 1000 actinobacteria strains.</title>
        <authorList>
            <person name="Klenk H.-P."/>
        </authorList>
    </citation>
    <scope>NUCLEOTIDE SEQUENCE [LARGE SCALE GENOMIC DNA]</scope>
    <source>
        <strain evidence="2 3">DSM 43800</strain>
    </source>
</reference>
<evidence type="ECO:0000313" key="3">
    <source>
        <dbReference type="Proteomes" id="UP000282084"/>
    </source>
</evidence>
<feature type="compositionally biased region" description="Basic and acidic residues" evidence="1">
    <location>
        <begin position="41"/>
        <end position="79"/>
    </location>
</feature>
<keyword evidence="3" id="KW-1185">Reference proteome</keyword>
<comment type="caution">
    <text evidence="2">The sequence shown here is derived from an EMBL/GenBank/DDBJ whole genome shotgun (WGS) entry which is preliminary data.</text>
</comment>
<evidence type="ECO:0000256" key="1">
    <source>
        <dbReference type="SAM" id="MobiDB-lite"/>
    </source>
</evidence>
<proteinExistence type="predicted"/>
<dbReference type="EMBL" id="RBXO01000001">
    <property type="protein sequence ID" value="RKT56556.1"/>
    <property type="molecule type" value="Genomic_DNA"/>
</dbReference>
<feature type="compositionally biased region" description="Acidic residues" evidence="1">
    <location>
        <begin position="31"/>
        <end position="40"/>
    </location>
</feature>